<sequence>MSIYDPQHRRESPSARVGMAILRMSQAVKRLSLAEAEEEGLTPVQAQTLLFVRHTKSFVTSVGRLAAALSTTHVTAVGVVDGLIRRGLLTKDPSPYDKRVTLLRLTPDGERVCQNLDRFGHTLEEALGQLDEADLAALEQRLGALVWSLRAAGALQVAEPCRGCVHFRENAAPETAEPHHCQLIQRFITEEDSRLDCPDHTPVSSSNGIAPSGGHAMD</sequence>
<dbReference type="InterPro" id="IPR036388">
    <property type="entry name" value="WH-like_DNA-bd_sf"/>
</dbReference>
<dbReference type="GO" id="GO:0003677">
    <property type="term" value="F:DNA binding"/>
    <property type="evidence" value="ECO:0007669"/>
    <property type="project" value="UniProtKB-KW"/>
</dbReference>
<dbReference type="SUPFAM" id="SSF46785">
    <property type="entry name" value="Winged helix' DNA-binding domain"/>
    <property type="match status" value="1"/>
</dbReference>
<dbReference type="GO" id="GO:0006950">
    <property type="term" value="P:response to stress"/>
    <property type="evidence" value="ECO:0007669"/>
    <property type="project" value="TreeGrafter"/>
</dbReference>
<comment type="caution">
    <text evidence="6">The sequence shown here is derived from an EMBL/GenBank/DDBJ whole genome shotgun (WGS) entry which is preliminary data.</text>
</comment>
<dbReference type="SMART" id="SM00347">
    <property type="entry name" value="HTH_MARR"/>
    <property type="match status" value="1"/>
</dbReference>
<organism evidence="6 7">
    <name type="scientific">Nitrolancea hollandica Lb</name>
    <dbReference type="NCBI Taxonomy" id="1129897"/>
    <lineage>
        <taxon>Bacteria</taxon>
        <taxon>Pseudomonadati</taxon>
        <taxon>Thermomicrobiota</taxon>
        <taxon>Thermomicrobia</taxon>
        <taxon>Sphaerobacterales</taxon>
        <taxon>Sphaerobacterineae</taxon>
        <taxon>Sphaerobacteraceae</taxon>
        <taxon>Nitrolancea</taxon>
    </lineage>
</organism>
<dbReference type="AlphaFoldDB" id="I4EDE4"/>
<protein>
    <submittedName>
        <fullName evidence="6">Transcriptional regulator, MarR family</fullName>
    </submittedName>
</protein>
<keyword evidence="3" id="KW-0804">Transcription</keyword>
<dbReference type="Proteomes" id="UP000004221">
    <property type="component" value="Unassembled WGS sequence"/>
</dbReference>
<dbReference type="OrthoDB" id="2575373at2"/>
<dbReference type="EMBL" id="CAGS01000054">
    <property type="protein sequence ID" value="CCF82706.1"/>
    <property type="molecule type" value="Genomic_DNA"/>
</dbReference>
<name>I4EDE4_9BACT</name>
<evidence type="ECO:0000259" key="5">
    <source>
        <dbReference type="PROSITE" id="PS50995"/>
    </source>
</evidence>
<dbReference type="InterPro" id="IPR039422">
    <property type="entry name" value="MarR/SlyA-like"/>
</dbReference>
<dbReference type="PROSITE" id="PS01117">
    <property type="entry name" value="HTH_MARR_1"/>
    <property type="match status" value="1"/>
</dbReference>
<reference evidence="6 7" key="1">
    <citation type="journal article" date="2012" name="ISME J.">
        <title>Nitrification expanded: discovery, physiology and genomics of a nitrite-oxidizing bacterium from the phylum Chloroflexi.</title>
        <authorList>
            <person name="Sorokin D.Y."/>
            <person name="Lucker S."/>
            <person name="Vejmelkova D."/>
            <person name="Kostrikina N.A."/>
            <person name="Kleerebezem R."/>
            <person name="Rijpstra W.I."/>
            <person name="Damste J.S."/>
            <person name="Le Paslier D."/>
            <person name="Muyzer G."/>
            <person name="Wagner M."/>
            <person name="van Loosdrecht M.C."/>
            <person name="Daims H."/>
        </authorList>
    </citation>
    <scope>NUCLEOTIDE SEQUENCE [LARGE SCALE GENOMIC DNA]</scope>
    <source>
        <strain evidence="7">none</strain>
    </source>
</reference>
<feature type="domain" description="HTH marR-type" evidence="5">
    <location>
        <begin position="14"/>
        <end position="147"/>
    </location>
</feature>
<proteinExistence type="predicted"/>
<dbReference type="InterPro" id="IPR023187">
    <property type="entry name" value="Tscrpt_reg_MarR-type_CS"/>
</dbReference>
<dbReference type="InterPro" id="IPR036390">
    <property type="entry name" value="WH_DNA-bd_sf"/>
</dbReference>
<keyword evidence="2" id="KW-0238">DNA-binding</keyword>
<dbReference type="PANTHER" id="PTHR33164:SF43">
    <property type="entry name" value="HTH-TYPE TRANSCRIPTIONAL REPRESSOR YETL"/>
    <property type="match status" value="1"/>
</dbReference>
<evidence type="ECO:0000313" key="6">
    <source>
        <dbReference type="EMBL" id="CCF82706.1"/>
    </source>
</evidence>
<dbReference type="PROSITE" id="PS50995">
    <property type="entry name" value="HTH_MARR_2"/>
    <property type="match status" value="1"/>
</dbReference>
<evidence type="ECO:0000256" key="2">
    <source>
        <dbReference type="ARBA" id="ARBA00023125"/>
    </source>
</evidence>
<gene>
    <name evidence="6" type="ORF">NITHO_1470009</name>
</gene>
<dbReference type="GO" id="GO:0003700">
    <property type="term" value="F:DNA-binding transcription factor activity"/>
    <property type="evidence" value="ECO:0007669"/>
    <property type="project" value="InterPro"/>
</dbReference>
<keyword evidence="1" id="KW-0805">Transcription regulation</keyword>
<keyword evidence="7" id="KW-1185">Reference proteome</keyword>
<dbReference type="InterPro" id="IPR000835">
    <property type="entry name" value="HTH_MarR-typ"/>
</dbReference>
<evidence type="ECO:0000313" key="7">
    <source>
        <dbReference type="Proteomes" id="UP000004221"/>
    </source>
</evidence>
<evidence type="ECO:0000256" key="1">
    <source>
        <dbReference type="ARBA" id="ARBA00023015"/>
    </source>
</evidence>
<evidence type="ECO:0000256" key="4">
    <source>
        <dbReference type="SAM" id="MobiDB-lite"/>
    </source>
</evidence>
<dbReference type="Pfam" id="PF12802">
    <property type="entry name" value="MarR_2"/>
    <property type="match status" value="1"/>
</dbReference>
<dbReference type="RefSeq" id="WP_008475016.1">
    <property type="nucleotide sequence ID" value="NZ_CAGS01000054.1"/>
</dbReference>
<dbReference type="Gene3D" id="1.10.10.10">
    <property type="entry name" value="Winged helix-like DNA-binding domain superfamily/Winged helix DNA-binding domain"/>
    <property type="match status" value="1"/>
</dbReference>
<dbReference type="PANTHER" id="PTHR33164">
    <property type="entry name" value="TRANSCRIPTIONAL REGULATOR, MARR FAMILY"/>
    <property type="match status" value="1"/>
</dbReference>
<evidence type="ECO:0000256" key="3">
    <source>
        <dbReference type="ARBA" id="ARBA00023163"/>
    </source>
</evidence>
<feature type="region of interest" description="Disordered" evidence="4">
    <location>
        <begin position="195"/>
        <end position="218"/>
    </location>
</feature>
<accession>I4EDE4</accession>